<dbReference type="EMBL" id="AZBU02000004">
    <property type="protein sequence ID" value="TKR82347.1"/>
    <property type="molecule type" value="Genomic_DNA"/>
</dbReference>
<sequence length="114" mass="12284">MNVSYCIEMHLFTSSSFLERPLSPDEDFVHRSTKRAPKTACRKTKSVGWNIFAIIIALNALFSATRRPSTAQCFALRVAPGIASSSSSPALPNNNLFTSPLVVVAVGGSFRGGH</sequence>
<reference evidence="2 3" key="1">
    <citation type="journal article" date="2015" name="Genome Biol.">
        <title>Comparative genomics of Steinernema reveals deeply conserved gene regulatory networks.</title>
        <authorList>
            <person name="Dillman A.R."/>
            <person name="Macchietto M."/>
            <person name="Porter C.F."/>
            <person name="Rogers A."/>
            <person name="Williams B."/>
            <person name="Antoshechkin I."/>
            <person name="Lee M.M."/>
            <person name="Goodwin Z."/>
            <person name="Lu X."/>
            <person name="Lewis E.E."/>
            <person name="Goodrich-Blair H."/>
            <person name="Stock S.P."/>
            <person name="Adams B.J."/>
            <person name="Sternberg P.W."/>
            <person name="Mortazavi A."/>
        </authorList>
    </citation>
    <scope>NUCLEOTIDE SEQUENCE [LARGE SCALE GENOMIC DNA]</scope>
    <source>
        <strain evidence="2 3">ALL</strain>
    </source>
</reference>
<comment type="caution">
    <text evidence="2">The sequence shown here is derived from an EMBL/GenBank/DDBJ whole genome shotgun (WGS) entry which is preliminary data.</text>
</comment>
<accession>A0A4U5NGY6</accession>
<keyword evidence="1" id="KW-0472">Membrane</keyword>
<organism evidence="2 3">
    <name type="scientific">Steinernema carpocapsae</name>
    <name type="common">Entomopathogenic nematode</name>
    <dbReference type="NCBI Taxonomy" id="34508"/>
    <lineage>
        <taxon>Eukaryota</taxon>
        <taxon>Metazoa</taxon>
        <taxon>Ecdysozoa</taxon>
        <taxon>Nematoda</taxon>
        <taxon>Chromadorea</taxon>
        <taxon>Rhabditida</taxon>
        <taxon>Tylenchina</taxon>
        <taxon>Panagrolaimomorpha</taxon>
        <taxon>Strongyloidoidea</taxon>
        <taxon>Steinernematidae</taxon>
        <taxon>Steinernema</taxon>
    </lineage>
</organism>
<evidence type="ECO:0000256" key="1">
    <source>
        <dbReference type="SAM" id="Phobius"/>
    </source>
</evidence>
<dbReference type="Proteomes" id="UP000298663">
    <property type="component" value="Unassembled WGS sequence"/>
</dbReference>
<evidence type="ECO:0000313" key="3">
    <source>
        <dbReference type="Proteomes" id="UP000298663"/>
    </source>
</evidence>
<keyword evidence="3" id="KW-1185">Reference proteome</keyword>
<protein>
    <submittedName>
        <fullName evidence="2">Uncharacterized protein</fullName>
    </submittedName>
</protein>
<name>A0A4U5NGY6_STECR</name>
<proteinExistence type="predicted"/>
<gene>
    <name evidence="2" type="ORF">L596_016086</name>
</gene>
<keyword evidence="1" id="KW-1133">Transmembrane helix</keyword>
<dbReference type="AlphaFoldDB" id="A0A4U5NGY6"/>
<keyword evidence="1" id="KW-0812">Transmembrane</keyword>
<reference evidence="2 3" key="2">
    <citation type="journal article" date="2019" name="G3 (Bethesda)">
        <title>Hybrid Assembly of the Genome of the Entomopathogenic Nematode Steinernema carpocapsae Identifies the X-Chromosome.</title>
        <authorList>
            <person name="Serra L."/>
            <person name="Macchietto M."/>
            <person name="Macias-Munoz A."/>
            <person name="McGill C.J."/>
            <person name="Rodriguez I.M."/>
            <person name="Rodriguez B."/>
            <person name="Murad R."/>
            <person name="Mortazavi A."/>
        </authorList>
    </citation>
    <scope>NUCLEOTIDE SEQUENCE [LARGE SCALE GENOMIC DNA]</scope>
    <source>
        <strain evidence="2 3">ALL</strain>
    </source>
</reference>
<feature type="transmembrane region" description="Helical" evidence="1">
    <location>
        <begin position="47"/>
        <end position="64"/>
    </location>
</feature>
<evidence type="ECO:0000313" key="2">
    <source>
        <dbReference type="EMBL" id="TKR82347.1"/>
    </source>
</evidence>